<evidence type="ECO:0000313" key="3">
    <source>
        <dbReference type="Proteomes" id="UP000593571"/>
    </source>
</evidence>
<comment type="caution">
    <text evidence="2">The sequence shown here is derived from an EMBL/GenBank/DDBJ whole genome shotgun (WGS) entry which is preliminary data.</text>
</comment>
<keyword evidence="1" id="KW-1133">Transmembrane helix</keyword>
<sequence length="123" mass="14249">MKQNTFCQHARNFEAFSDFLEIILPMLFALSCGYFKLRRFSLILKHNKVRAHKFTFAFPREKPKLKFVVSPWSTDSGDFLSMLTSPLPRLAKDTGVCTESWPQGGCGVDSFGHAYVPLWWIRR</sequence>
<proteinExistence type="predicted"/>
<feature type="transmembrane region" description="Helical" evidence="1">
    <location>
        <begin position="19"/>
        <end position="37"/>
    </location>
</feature>
<keyword evidence="1" id="KW-0472">Membrane</keyword>
<evidence type="ECO:0000313" key="2">
    <source>
        <dbReference type="EMBL" id="KAF6422881.1"/>
    </source>
</evidence>
<organism evidence="2 3">
    <name type="scientific">Rousettus aegyptiacus</name>
    <name type="common">Egyptian fruit bat</name>
    <name type="synonym">Pteropus aegyptiacus</name>
    <dbReference type="NCBI Taxonomy" id="9407"/>
    <lineage>
        <taxon>Eukaryota</taxon>
        <taxon>Metazoa</taxon>
        <taxon>Chordata</taxon>
        <taxon>Craniata</taxon>
        <taxon>Vertebrata</taxon>
        <taxon>Euteleostomi</taxon>
        <taxon>Mammalia</taxon>
        <taxon>Eutheria</taxon>
        <taxon>Laurasiatheria</taxon>
        <taxon>Chiroptera</taxon>
        <taxon>Yinpterochiroptera</taxon>
        <taxon>Pteropodoidea</taxon>
        <taxon>Pteropodidae</taxon>
        <taxon>Rousettinae</taxon>
        <taxon>Rousettus</taxon>
    </lineage>
</organism>
<accession>A0A7J8DIC7</accession>
<name>A0A7J8DIC7_ROUAE</name>
<keyword evidence="1" id="KW-0812">Transmembrane</keyword>
<keyword evidence="3" id="KW-1185">Reference proteome</keyword>
<protein>
    <submittedName>
        <fullName evidence="2">Uncharacterized protein</fullName>
    </submittedName>
</protein>
<dbReference type="AlphaFoldDB" id="A0A7J8DIC7"/>
<reference evidence="2 3" key="1">
    <citation type="journal article" date="2020" name="Nature">
        <title>Six reference-quality genomes reveal evolution of bat adaptations.</title>
        <authorList>
            <person name="Jebb D."/>
            <person name="Huang Z."/>
            <person name="Pippel M."/>
            <person name="Hughes G.M."/>
            <person name="Lavrichenko K."/>
            <person name="Devanna P."/>
            <person name="Winkler S."/>
            <person name="Jermiin L.S."/>
            <person name="Skirmuntt E.C."/>
            <person name="Katzourakis A."/>
            <person name="Burkitt-Gray L."/>
            <person name="Ray D.A."/>
            <person name="Sullivan K.A.M."/>
            <person name="Roscito J.G."/>
            <person name="Kirilenko B.M."/>
            <person name="Davalos L.M."/>
            <person name="Corthals A.P."/>
            <person name="Power M.L."/>
            <person name="Jones G."/>
            <person name="Ransome R.D."/>
            <person name="Dechmann D.K.N."/>
            <person name="Locatelli A.G."/>
            <person name="Puechmaille S.J."/>
            <person name="Fedrigo O."/>
            <person name="Jarvis E.D."/>
            <person name="Hiller M."/>
            <person name="Vernes S.C."/>
            <person name="Myers E.W."/>
            <person name="Teeling E.C."/>
        </authorList>
    </citation>
    <scope>NUCLEOTIDE SEQUENCE [LARGE SCALE GENOMIC DNA]</scope>
    <source>
        <strain evidence="2">MRouAeg1</strain>
        <tissue evidence="2">Muscle</tissue>
    </source>
</reference>
<dbReference type="EMBL" id="JACASE010000012">
    <property type="protein sequence ID" value="KAF6422881.1"/>
    <property type="molecule type" value="Genomic_DNA"/>
</dbReference>
<gene>
    <name evidence="2" type="ORF">HJG63_008669</name>
</gene>
<evidence type="ECO:0000256" key="1">
    <source>
        <dbReference type="SAM" id="Phobius"/>
    </source>
</evidence>
<dbReference type="PROSITE" id="PS51257">
    <property type="entry name" value="PROKAR_LIPOPROTEIN"/>
    <property type="match status" value="1"/>
</dbReference>
<dbReference type="Proteomes" id="UP000593571">
    <property type="component" value="Unassembled WGS sequence"/>
</dbReference>